<evidence type="ECO:0000313" key="1">
    <source>
        <dbReference type="EMBL" id="CAJ2641833.1"/>
    </source>
</evidence>
<protein>
    <submittedName>
        <fullName evidence="1">Uncharacterized protein</fullName>
    </submittedName>
</protein>
<sequence length="214" mass="23321">MFGLVTSDITQDKEECTQKLIALANCLPFVSGEAKTPPIDCCTGVKEVVDKSKRCLCILVKDHDDPSLGFTINVTLALQLPNDCKAPTNLTQCIDILHLAPKSKVAKIFEDFQKTMEKNSTTTPITPVSDAPAPSWAAAHGRVADNCFQSPACPVNTYQCSLDCKAKGYHFGGACFEGNTYCCCTNNIGGTFVLKACFLLSFFFLLFSFVFLFL</sequence>
<dbReference type="EMBL" id="CASHSV030000024">
    <property type="protein sequence ID" value="CAJ2641833.1"/>
    <property type="molecule type" value="Genomic_DNA"/>
</dbReference>
<comment type="caution">
    <text evidence="1">The sequence shown here is derived from an EMBL/GenBank/DDBJ whole genome shotgun (WGS) entry which is preliminary data.</text>
</comment>
<reference evidence="1" key="1">
    <citation type="submission" date="2023-10" db="EMBL/GenBank/DDBJ databases">
        <authorList>
            <person name="Rodriguez Cubillos JULIANA M."/>
            <person name="De Vega J."/>
        </authorList>
    </citation>
    <scope>NUCLEOTIDE SEQUENCE</scope>
</reference>
<proteinExistence type="predicted"/>
<keyword evidence="2" id="KW-1185">Reference proteome</keyword>
<dbReference type="Proteomes" id="UP001177021">
    <property type="component" value="Unassembled WGS sequence"/>
</dbReference>
<name>A0ACB0JCZ8_TRIPR</name>
<accession>A0ACB0JCZ8</accession>
<evidence type="ECO:0000313" key="2">
    <source>
        <dbReference type="Proteomes" id="UP001177021"/>
    </source>
</evidence>
<gene>
    <name evidence="1" type="ORF">MILVUS5_LOCUS11398</name>
</gene>
<organism evidence="1 2">
    <name type="scientific">Trifolium pratense</name>
    <name type="common">Red clover</name>
    <dbReference type="NCBI Taxonomy" id="57577"/>
    <lineage>
        <taxon>Eukaryota</taxon>
        <taxon>Viridiplantae</taxon>
        <taxon>Streptophyta</taxon>
        <taxon>Embryophyta</taxon>
        <taxon>Tracheophyta</taxon>
        <taxon>Spermatophyta</taxon>
        <taxon>Magnoliopsida</taxon>
        <taxon>eudicotyledons</taxon>
        <taxon>Gunneridae</taxon>
        <taxon>Pentapetalae</taxon>
        <taxon>rosids</taxon>
        <taxon>fabids</taxon>
        <taxon>Fabales</taxon>
        <taxon>Fabaceae</taxon>
        <taxon>Papilionoideae</taxon>
        <taxon>50 kb inversion clade</taxon>
        <taxon>NPAAA clade</taxon>
        <taxon>Hologalegina</taxon>
        <taxon>IRL clade</taxon>
        <taxon>Trifolieae</taxon>
        <taxon>Trifolium</taxon>
    </lineage>
</organism>